<gene>
    <name evidence="2" type="ORF">FB470_004732</name>
</gene>
<keyword evidence="3" id="KW-1185">Reference proteome</keyword>
<proteinExistence type="predicted"/>
<organism evidence="2 3">
    <name type="scientific">Amycolatopsis thermophila</name>
    <dbReference type="NCBI Taxonomy" id="206084"/>
    <lineage>
        <taxon>Bacteria</taxon>
        <taxon>Bacillati</taxon>
        <taxon>Actinomycetota</taxon>
        <taxon>Actinomycetes</taxon>
        <taxon>Pseudonocardiales</taxon>
        <taxon>Pseudonocardiaceae</taxon>
        <taxon>Amycolatopsis</taxon>
    </lineage>
</organism>
<accession>A0ABU0F033</accession>
<dbReference type="Pfam" id="PF12697">
    <property type="entry name" value="Abhydrolase_6"/>
    <property type="match status" value="1"/>
</dbReference>
<dbReference type="EMBL" id="JAUSUT010000001">
    <property type="protein sequence ID" value="MDQ0380738.1"/>
    <property type="molecule type" value="Genomic_DNA"/>
</dbReference>
<name>A0ABU0F033_9PSEU</name>
<dbReference type="Gene3D" id="3.40.50.1820">
    <property type="entry name" value="alpha/beta hydrolase"/>
    <property type="match status" value="1"/>
</dbReference>
<dbReference type="RefSeq" id="WP_306994913.1">
    <property type="nucleotide sequence ID" value="NZ_JAUSUT010000001.1"/>
</dbReference>
<dbReference type="SUPFAM" id="SSF53474">
    <property type="entry name" value="alpha/beta-Hydrolases"/>
    <property type="match status" value="1"/>
</dbReference>
<dbReference type="InterPro" id="IPR052897">
    <property type="entry name" value="Sec-Metab_Biosynth_Hydrolase"/>
</dbReference>
<dbReference type="Proteomes" id="UP001229651">
    <property type="component" value="Unassembled WGS sequence"/>
</dbReference>
<comment type="caution">
    <text evidence="2">The sequence shown here is derived from an EMBL/GenBank/DDBJ whole genome shotgun (WGS) entry which is preliminary data.</text>
</comment>
<dbReference type="PANTHER" id="PTHR37017:SF11">
    <property type="entry name" value="ESTERASE_LIPASE_THIOESTERASE DOMAIN-CONTAINING PROTEIN"/>
    <property type="match status" value="1"/>
</dbReference>
<feature type="domain" description="AB hydrolase-1" evidence="1">
    <location>
        <begin position="4"/>
        <end position="209"/>
    </location>
</feature>
<reference evidence="2 3" key="1">
    <citation type="submission" date="2023-07" db="EMBL/GenBank/DDBJ databases">
        <title>Sequencing the genomes of 1000 actinobacteria strains.</title>
        <authorList>
            <person name="Klenk H.-P."/>
        </authorList>
    </citation>
    <scope>NUCLEOTIDE SEQUENCE [LARGE SCALE GENOMIC DNA]</scope>
    <source>
        <strain evidence="2 3">DSM 45805</strain>
    </source>
</reference>
<evidence type="ECO:0000313" key="2">
    <source>
        <dbReference type="EMBL" id="MDQ0380738.1"/>
    </source>
</evidence>
<sequence>MATFVLIPGAGGQASYWHRLVPELTARGHEAIAVGLPAGDDSAGLPEYADVVADSIGGRGDVVLVAQSMGGFTAPLVCERVPVRLLVLLNAMVPVPGESGGQWWATTGYREAHPEEMDVERDFFHDLPPGVRAELLREGEPQQSGTPFEQPWPLEKWPEVPTRFVQGRDDRFFPLEFQRRVVRERLGLELDEVPGGHLAALSRPRELADLLASWC</sequence>
<dbReference type="InterPro" id="IPR000073">
    <property type="entry name" value="AB_hydrolase_1"/>
</dbReference>
<protein>
    <submittedName>
        <fullName evidence="2">Pimeloyl-ACP methyl ester carboxylesterase</fullName>
    </submittedName>
</protein>
<evidence type="ECO:0000313" key="3">
    <source>
        <dbReference type="Proteomes" id="UP001229651"/>
    </source>
</evidence>
<evidence type="ECO:0000259" key="1">
    <source>
        <dbReference type="Pfam" id="PF12697"/>
    </source>
</evidence>
<dbReference type="PANTHER" id="PTHR37017">
    <property type="entry name" value="AB HYDROLASE-1 DOMAIN-CONTAINING PROTEIN-RELATED"/>
    <property type="match status" value="1"/>
</dbReference>
<dbReference type="InterPro" id="IPR029058">
    <property type="entry name" value="AB_hydrolase_fold"/>
</dbReference>